<evidence type="ECO:0000313" key="2">
    <source>
        <dbReference type="EMBL" id="ACF47021.1"/>
    </source>
</evidence>
<organism evidence="2 3">
    <name type="scientific">Prosthecochloris aestuarii (strain DSM 271 / SK 413)</name>
    <dbReference type="NCBI Taxonomy" id="290512"/>
    <lineage>
        <taxon>Bacteria</taxon>
        <taxon>Pseudomonadati</taxon>
        <taxon>Chlorobiota</taxon>
        <taxon>Chlorobiia</taxon>
        <taxon>Chlorobiales</taxon>
        <taxon>Chlorobiaceae</taxon>
        <taxon>Prosthecochloris</taxon>
    </lineage>
</organism>
<gene>
    <name evidence="2" type="ordered locus">Paes_2011</name>
</gene>
<evidence type="ECO:0000256" key="1">
    <source>
        <dbReference type="SAM" id="MobiDB-lite"/>
    </source>
</evidence>
<proteinExistence type="predicted"/>
<dbReference type="HOGENOM" id="CLU_1460069_0_0_10"/>
<accession>B4S575</accession>
<keyword evidence="3" id="KW-1185">Reference proteome</keyword>
<dbReference type="KEGG" id="paa:Paes_2011"/>
<dbReference type="Proteomes" id="UP000002725">
    <property type="component" value="Chromosome"/>
</dbReference>
<feature type="compositionally biased region" description="Polar residues" evidence="1">
    <location>
        <begin position="161"/>
        <end position="171"/>
    </location>
</feature>
<name>B4S575_PROA2</name>
<protein>
    <submittedName>
        <fullName evidence="2">Uncharacterized protein</fullName>
    </submittedName>
</protein>
<reference evidence="2" key="1">
    <citation type="submission" date="2008-06" db="EMBL/GenBank/DDBJ databases">
        <title>Complete sequence of chromosome of Prosthecochloris aestuarii DSM 271.</title>
        <authorList>
            <consortium name="US DOE Joint Genome Institute"/>
            <person name="Lucas S."/>
            <person name="Copeland A."/>
            <person name="Lapidus A."/>
            <person name="Glavina del Rio T."/>
            <person name="Dalin E."/>
            <person name="Tice H."/>
            <person name="Bruce D."/>
            <person name="Goodwin L."/>
            <person name="Pitluck S."/>
            <person name="Schmutz J."/>
            <person name="Larimer F."/>
            <person name="Land M."/>
            <person name="Hauser L."/>
            <person name="Kyrpides N."/>
            <person name="Anderson I."/>
            <person name="Liu Z."/>
            <person name="Li T."/>
            <person name="Zhao F."/>
            <person name="Overmann J."/>
            <person name="Bryant D.A."/>
            <person name="Richardson P."/>
        </authorList>
    </citation>
    <scope>NUCLEOTIDE SEQUENCE [LARGE SCALE GENOMIC DNA]</scope>
    <source>
        <strain evidence="2">DSM 271</strain>
    </source>
</reference>
<dbReference type="eggNOG" id="COG0551">
    <property type="taxonomic scope" value="Bacteria"/>
</dbReference>
<sequence>MPGKKIISRLGRSMSLRSFQAGLLIYDGTLIFCDRFLHTRPSVCSHMTRHAFSAVCSLSESVLMSGSDRRSRQQLVHVASERFQSLQNHYEAFLEEKQFPQWGGDEHEALVVCKRFYGVADRIDRSDFFAFSELSAATFANTEICLIRKAVWLLTQQSSVDPSPERQSIQGAQRKPATRFDAMLC</sequence>
<dbReference type="STRING" id="290512.Paes_2011"/>
<dbReference type="AlphaFoldDB" id="B4S575"/>
<evidence type="ECO:0000313" key="3">
    <source>
        <dbReference type="Proteomes" id="UP000002725"/>
    </source>
</evidence>
<dbReference type="RefSeq" id="WP_012506554.1">
    <property type="nucleotide sequence ID" value="NC_011059.1"/>
</dbReference>
<feature type="region of interest" description="Disordered" evidence="1">
    <location>
        <begin position="161"/>
        <end position="185"/>
    </location>
</feature>
<dbReference type="EMBL" id="CP001108">
    <property type="protein sequence ID" value="ACF47021.1"/>
    <property type="molecule type" value="Genomic_DNA"/>
</dbReference>